<comment type="caution">
    <text evidence="1">The sequence shown here is derived from an EMBL/GenBank/DDBJ whole genome shotgun (WGS) entry which is preliminary data.</text>
</comment>
<accession>D3KG42</accession>
<dbReference type="SUPFAM" id="SSF52540">
    <property type="entry name" value="P-loop containing nucleoside triphosphate hydrolases"/>
    <property type="match status" value="1"/>
</dbReference>
<dbReference type="FunFam" id="3.40.50.300:FF:005422">
    <property type="entry name" value="Uncharacterized protein"/>
    <property type="match status" value="1"/>
</dbReference>
<dbReference type="OMA" id="RYILEMD"/>
<dbReference type="InterPro" id="IPR027417">
    <property type="entry name" value="P-loop_NTPase"/>
</dbReference>
<dbReference type="PANTHER" id="PTHR10887:SF495">
    <property type="entry name" value="HELICASE SENATAXIN ISOFORM X1-RELATED"/>
    <property type="match status" value="1"/>
</dbReference>
<dbReference type="Gene3D" id="3.40.50.300">
    <property type="entry name" value="P-loop containing nucleotide triphosphate hydrolases"/>
    <property type="match status" value="2"/>
</dbReference>
<dbReference type="Proteomes" id="UP000001548">
    <property type="component" value="Unassembled WGS sequence"/>
</dbReference>
<dbReference type="PANTHER" id="PTHR10887">
    <property type="entry name" value="DNA2/NAM7 HELICASE FAMILY"/>
    <property type="match status" value="1"/>
</dbReference>
<dbReference type="HOGENOM" id="CLU_252474_0_0_1"/>
<protein>
    <submittedName>
        <fullName evidence="1">AAA domain-containing protein</fullName>
    </submittedName>
</protein>
<reference evidence="1 2" key="1">
    <citation type="journal article" date="2007" name="Science">
        <title>Genomic minimalism in the early diverging intestinal parasite Giardia lamblia.</title>
        <authorList>
            <person name="Morrison H.G."/>
            <person name="McArthur A.G."/>
            <person name="Gillin F.D."/>
            <person name="Aley S.B."/>
            <person name="Adam R.D."/>
            <person name="Olsen G.J."/>
            <person name="Best A.A."/>
            <person name="Cande W.Z."/>
            <person name="Chen F."/>
            <person name="Cipriano M.J."/>
            <person name="Davids B.J."/>
            <person name="Dawson S.C."/>
            <person name="Elmendorf H.G."/>
            <person name="Hehl A.B."/>
            <person name="Holder M.E."/>
            <person name="Huse S.M."/>
            <person name="Kim U.U."/>
            <person name="Lasek-Nesselquist E."/>
            <person name="Manning G."/>
            <person name="Nigam A."/>
            <person name="Nixon J.E."/>
            <person name="Palm D."/>
            <person name="Passamaneck N.E."/>
            <person name="Prabhu A."/>
            <person name="Reich C.I."/>
            <person name="Reiner D.S."/>
            <person name="Samuelson J."/>
            <person name="Svard S.G."/>
            <person name="Sogin M.L."/>
        </authorList>
    </citation>
    <scope>NUCLEOTIDE SEQUENCE [LARGE SCALE GENOMIC DNA]</scope>
    <source>
        <strain evidence="1 2">WB C6</strain>
    </source>
</reference>
<dbReference type="STRING" id="184922.D3KG42"/>
<name>D3KG42_GIAIC</name>
<dbReference type="GO" id="GO:0003723">
    <property type="term" value="F:RNA binding"/>
    <property type="evidence" value="ECO:0000318"/>
    <property type="project" value="GO_Central"/>
</dbReference>
<evidence type="ECO:0000313" key="1">
    <source>
        <dbReference type="EMBL" id="KAE8303228.1"/>
    </source>
</evidence>
<proteinExistence type="predicted"/>
<dbReference type="Pfam" id="PF13087">
    <property type="entry name" value="AAA_12"/>
    <property type="match status" value="1"/>
</dbReference>
<keyword evidence="2" id="KW-1185">Reference proteome</keyword>
<gene>
    <name evidence="1" type="ORF">GL50803_0034050</name>
</gene>
<sequence length="1471" mass="166593">MEPQEILGATTYSQNTGSASDKFLASVFGYFSVEDPIDDFLKDVEWFASDFVDCFVLKRKCQNYWDKIVTQATIPQVTQPFFKTCENASNAYTVKSLYLRDTFLLTDIQLHLQRKSFDLALLDCIKIQVRSDIKSQKQAKRLAMFLYVACKLLLVNGYVNGKFDDIATSLFNGEIASLLVTAFNAISPWVGERPFIFEPIISLLAEVFLYAFGCTKNRHKHENIHKIFGKLLKKEEASSTSSVSIVDVCLRVIVSNSAKSSITNMSEARRLPVQNLDIRMLLASCRLLLCVLSVQNNDDETRVIDYIERKIRELCPVQGAHYQALPHLLSLLVNLIDQIKPDSPLSQDVISFLKEAIVALILCTNYDRKLVDLFNAEFCTSVGNISKLIETLYTTEIGGAKAKDFSALTQILFDVLHASVLGNPIRRHMNRTLLLQSNLLSSTNILGYFWCQRYHYTITIYTDIIMDIQRDECKTGCDSKNGAKQNGKKDKNLLALSNKKIQSKVLKDDSMQLTIPVSWAFIDCFVEYNERDQLELLPLIYSLCTKTREILAIYIPSYCRVFAGNKQLSRSRLRYYRSKYNSSKKSLPECLDDEVVEHDPYSRQLGSCLAFELRVELHDIHYSTCDLISQVQRRDSSVGLFFHWYHPSVGLHIKIVKSLQASFATAYFTESGGGVGMHRLFCLSEFNNIQLPSCSFTGYGYSTVSSQPFSYIEDVLKEVCERVYRDDSSVDVSIRLKELESATKTNTELTLYSPTPDTQSNVAVFKDLTLHVDGKRMSHRKEFTRKTLRPSQFKALLYAALSPLTLILGCPGSGKSTTLAHISKMFLLEEGAQSKWVPALDANGVERNRPKWNRFKDLFFSSIRTYESVTEMVLAEDVGVQLFITAHSNNAADQLTRYILEMDGWDKTTLPFIVRLGSQSLDSNVLKFMPIYYLYRIALELDVRLDSSYDEEDKLRTGDLIVHFTSISEAIQCHILGSNSSKVYARLTRSQRDVLYCILKDMNFFNHKLLSSATIIVSTTSGFSIYLRYFTDVATDGLEDSLPFDPLKGSSKVYDGYGRSMYNQLSCFSGGSHILRTNSYSDVLVDYDHTPSNHTSYHSNLVKSTTAFNTGEGGHHRYLIVEEAARLSEHEFASFLVAPFDKIILLGDILQLPPLIQDLTIASSGALDWSVFHRICYSPRVSVPIVALEEQARSVPEIADLYRSLYESSLPRYCSIKGGLRDIPGVKFDSFVDQAILERFHGRCFCIPSKSISTYANLITETDRALTDFCQQMKEYQIIKKQPEDAKSKKKRGGDIRLAETNRDEIKLISYLLYSTLVQVTNMIFSGSHLDKLAYDSREQEYYLHFSIAILSLYSAQAALLKSDRFISDVTSVFKDLRLPAGNDRRVRLSVDISVSTSDAFQGLEADVVFLSMVKRTTTDFIDSLPRALVAVSRARRLVVCVGMADKSKNEIWMNVAKQQELDFSNLLSEA</sequence>
<dbReference type="InterPro" id="IPR045055">
    <property type="entry name" value="DNA2/NAM7-like"/>
</dbReference>
<evidence type="ECO:0000313" key="2">
    <source>
        <dbReference type="Proteomes" id="UP000001548"/>
    </source>
</evidence>
<dbReference type="InterPro" id="IPR041679">
    <property type="entry name" value="DNA2/NAM7-like_C"/>
</dbReference>
<dbReference type="EMBL" id="AACB03000003">
    <property type="protein sequence ID" value="KAE8303228.1"/>
    <property type="molecule type" value="Genomic_DNA"/>
</dbReference>
<organism evidence="1 2">
    <name type="scientific">Giardia intestinalis (strain ATCC 50803 / WB clone C6)</name>
    <name type="common">Giardia lamblia</name>
    <dbReference type="NCBI Taxonomy" id="184922"/>
    <lineage>
        <taxon>Eukaryota</taxon>
        <taxon>Metamonada</taxon>
        <taxon>Diplomonadida</taxon>
        <taxon>Hexamitidae</taxon>
        <taxon>Giardiinae</taxon>
        <taxon>Giardia</taxon>
    </lineage>
</organism>
<dbReference type="VEuPathDB" id="GiardiaDB:GL50803_34050"/>